<dbReference type="RefSeq" id="WP_167941182.1">
    <property type="nucleotide sequence ID" value="NZ_JAATJA010000002.1"/>
</dbReference>
<dbReference type="InterPro" id="IPR014710">
    <property type="entry name" value="RmlC-like_jellyroll"/>
</dbReference>
<evidence type="ECO:0000313" key="6">
    <source>
        <dbReference type="Proteomes" id="UP000580856"/>
    </source>
</evidence>
<reference evidence="5 6" key="1">
    <citation type="submission" date="2020-03" db="EMBL/GenBank/DDBJ databases">
        <title>Genomic Encyclopedia of Type Strains, Phase IV (KMG-IV): sequencing the most valuable type-strain genomes for metagenomic binning, comparative biology and taxonomic classification.</title>
        <authorList>
            <person name="Goeker M."/>
        </authorList>
    </citation>
    <scope>NUCLEOTIDE SEQUENCE [LARGE SCALE GENOMIC DNA]</scope>
    <source>
        <strain evidence="5 6">DSM 24233</strain>
    </source>
</reference>
<dbReference type="SMART" id="SM00100">
    <property type="entry name" value="cNMP"/>
    <property type="match status" value="1"/>
</dbReference>
<feature type="domain" description="Cyclic nucleotide-binding" evidence="3">
    <location>
        <begin position="58"/>
        <end position="143"/>
    </location>
</feature>
<gene>
    <name evidence="5" type="ORF">GGQ74_001760</name>
</gene>
<dbReference type="InterPro" id="IPR018490">
    <property type="entry name" value="cNMP-bd_dom_sf"/>
</dbReference>
<dbReference type="InterPro" id="IPR051257">
    <property type="entry name" value="Diverse_CBS-Domain"/>
</dbReference>
<dbReference type="Proteomes" id="UP000580856">
    <property type="component" value="Unassembled WGS sequence"/>
</dbReference>
<comment type="caution">
    <text evidence="5">The sequence shown here is derived from an EMBL/GenBank/DDBJ whole genome shotgun (WGS) entry which is preliminary data.</text>
</comment>
<evidence type="ECO:0000259" key="4">
    <source>
        <dbReference type="PROSITE" id="PS51371"/>
    </source>
</evidence>
<organism evidence="5 6">
    <name type="scientific">Desulfobaculum xiamenense</name>
    <dbReference type="NCBI Taxonomy" id="995050"/>
    <lineage>
        <taxon>Bacteria</taxon>
        <taxon>Pseudomonadati</taxon>
        <taxon>Thermodesulfobacteriota</taxon>
        <taxon>Desulfovibrionia</taxon>
        <taxon>Desulfovibrionales</taxon>
        <taxon>Desulfovibrionaceae</taxon>
        <taxon>Desulfobaculum</taxon>
    </lineage>
</organism>
<feature type="domain" description="CBS" evidence="4">
    <location>
        <begin position="176"/>
        <end position="232"/>
    </location>
</feature>
<dbReference type="PROSITE" id="PS51371">
    <property type="entry name" value="CBS"/>
    <property type="match status" value="2"/>
</dbReference>
<dbReference type="SUPFAM" id="SSF54631">
    <property type="entry name" value="CBS-domain pair"/>
    <property type="match status" value="1"/>
</dbReference>
<dbReference type="PANTHER" id="PTHR43080:SF2">
    <property type="entry name" value="CBS DOMAIN-CONTAINING PROTEIN"/>
    <property type="match status" value="1"/>
</dbReference>
<dbReference type="EMBL" id="JAATJA010000002">
    <property type="protein sequence ID" value="NJB68087.1"/>
    <property type="molecule type" value="Genomic_DNA"/>
</dbReference>
<dbReference type="InterPro" id="IPR005105">
    <property type="entry name" value="GlnD_Uridyltrans_N"/>
</dbReference>
<dbReference type="CDD" id="cd00038">
    <property type="entry name" value="CAP_ED"/>
    <property type="match status" value="1"/>
</dbReference>
<dbReference type="InterPro" id="IPR018821">
    <property type="entry name" value="DUF294_put_nucleoTrafse_sb-bd"/>
</dbReference>
<sequence>MHDDVFAAQPAEIIPFLKRVLPFSELDDATLAALARTCTIDFQPKGTRLLTQGKTTVEHLLIIQRGGVKLYLMQEQGEDRLVDYRGEGGIVGALGIIRNAPASLTADTIEDTFVFRMPAAEFRRLVETHPAVSRHFLKNLSEHYVSRAFSELRRQHADLCADSPLTLFSTRLGDIVHREPLAIESGRSVRDAAAIMMAEGIGSLLVTAPDGSPAGIVTDKDLRRAVAEGEDPAAPVEFIMSAPLVTASHRDMCFDALLSMMARQIHHLAVLREGRVTGMVTSHDIMVLQGRSPVSLFREIVAQRTLEGLHPLSQKVPLVVGSLIEEGAKAGNITRMITVLNDLILEKLLTMLQDRMGPPPVPFCWMLMGSEGRREQTFHTDQDNALIHGDPADAEEAARAEAYFAAFSAEAIEHLGRCGYPPCPGGMMASNPQWRMPFARFRDFFEGMLILPEPREVLNATIFFDFRPGYGHTELGEALRRHVTAHASREGVFLRHLARDCLAARPPLSFFRSFIVEKDGEHKDTLDLKTRGLVPFVDFARLFALRHAIAETNTLDRLHLLAEGGHIAADLASEAAEAYEFLMQLRLVHQMRQIREGREPDNRVRPDALSELEKKTLKEAFTVISGLQGFIRDVFRLNVA</sequence>
<dbReference type="AlphaFoldDB" id="A0A846QLM0"/>
<dbReference type="InterPro" id="IPR046342">
    <property type="entry name" value="CBS_dom_sf"/>
</dbReference>
<dbReference type="GO" id="GO:0008773">
    <property type="term" value="F:[protein-PII] uridylyltransferase activity"/>
    <property type="evidence" value="ECO:0007669"/>
    <property type="project" value="InterPro"/>
</dbReference>
<protein>
    <submittedName>
        <fullName evidence="5">CBS domain-containing protein</fullName>
    </submittedName>
</protein>
<dbReference type="Pfam" id="PF00571">
    <property type="entry name" value="CBS"/>
    <property type="match status" value="2"/>
</dbReference>
<accession>A0A846QLM0</accession>
<dbReference type="Gene3D" id="2.60.120.10">
    <property type="entry name" value="Jelly Rolls"/>
    <property type="match status" value="1"/>
</dbReference>
<proteinExistence type="predicted"/>
<dbReference type="Pfam" id="PF10335">
    <property type="entry name" value="DUF294_C"/>
    <property type="match status" value="1"/>
</dbReference>
<dbReference type="InterPro" id="IPR000644">
    <property type="entry name" value="CBS_dom"/>
</dbReference>
<dbReference type="CDD" id="cd04587">
    <property type="entry name" value="CBS_pair_CAP-ED_NT_Pol-beta-like_DUF294_assoc"/>
    <property type="match status" value="1"/>
</dbReference>
<dbReference type="InterPro" id="IPR000595">
    <property type="entry name" value="cNMP-bd_dom"/>
</dbReference>
<name>A0A846QLM0_9BACT</name>
<feature type="domain" description="CBS" evidence="4">
    <location>
        <begin position="240"/>
        <end position="296"/>
    </location>
</feature>
<dbReference type="CDD" id="cd05401">
    <property type="entry name" value="NT_GlnE_GlnD_like"/>
    <property type="match status" value="1"/>
</dbReference>
<dbReference type="Pfam" id="PF03445">
    <property type="entry name" value="DUF294"/>
    <property type="match status" value="1"/>
</dbReference>
<dbReference type="Pfam" id="PF00027">
    <property type="entry name" value="cNMP_binding"/>
    <property type="match status" value="1"/>
</dbReference>
<evidence type="ECO:0000313" key="5">
    <source>
        <dbReference type="EMBL" id="NJB68087.1"/>
    </source>
</evidence>
<keyword evidence="1 2" id="KW-0129">CBS domain</keyword>
<evidence type="ECO:0000256" key="1">
    <source>
        <dbReference type="ARBA" id="ARBA00023122"/>
    </source>
</evidence>
<evidence type="ECO:0000256" key="2">
    <source>
        <dbReference type="PROSITE-ProRule" id="PRU00703"/>
    </source>
</evidence>
<dbReference type="SUPFAM" id="SSF51206">
    <property type="entry name" value="cAMP-binding domain-like"/>
    <property type="match status" value="1"/>
</dbReference>
<evidence type="ECO:0000259" key="3">
    <source>
        <dbReference type="PROSITE" id="PS50042"/>
    </source>
</evidence>
<dbReference type="PROSITE" id="PS50042">
    <property type="entry name" value="CNMP_BINDING_3"/>
    <property type="match status" value="1"/>
</dbReference>
<dbReference type="SMART" id="SM00116">
    <property type="entry name" value="CBS"/>
    <property type="match status" value="2"/>
</dbReference>
<keyword evidence="6" id="KW-1185">Reference proteome</keyword>
<dbReference type="PANTHER" id="PTHR43080">
    <property type="entry name" value="CBS DOMAIN-CONTAINING PROTEIN CBSX3, MITOCHONDRIAL"/>
    <property type="match status" value="1"/>
</dbReference>
<dbReference type="Gene3D" id="3.10.580.10">
    <property type="entry name" value="CBS-domain"/>
    <property type="match status" value="1"/>
</dbReference>